<accession>A0A3N0E2H3</accession>
<keyword evidence="3" id="KW-1185">Reference proteome</keyword>
<feature type="region of interest" description="Disordered" evidence="1">
    <location>
        <begin position="17"/>
        <end position="71"/>
    </location>
</feature>
<evidence type="ECO:0000256" key="1">
    <source>
        <dbReference type="SAM" id="MobiDB-lite"/>
    </source>
</evidence>
<protein>
    <recommendedName>
        <fullName evidence="4">DUF4333 domain-containing protein</fullName>
    </recommendedName>
</protein>
<dbReference type="Proteomes" id="UP000269198">
    <property type="component" value="Unassembled WGS sequence"/>
</dbReference>
<gene>
    <name evidence="2" type="ORF">EFW17_20600</name>
</gene>
<sequence length="215" mass="22952">MALVSLGAVLCASACGTAPDTGVAADEGGGAGGSGASPDPSEFHQGAIPDELHPEIDEADLPREPEPDDSLKERMAWTALREITEFGGKVDPDAEASCPEIDGESGESVTCEVTYLDEEIDYQIDIEDNDSVLRYESTADGMPLLREVMEAGLRNFEESEYTVCDMDEVELVTPNEDTGIECRALNEEEGTVVSYTILPTESGAPTFVGEDTEFS</sequence>
<proteinExistence type="predicted"/>
<evidence type="ECO:0000313" key="3">
    <source>
        <dbReference type="Proteomes" id="UP000269198"/>
    </source>
</evidence>
<name>A0A3N0E2H3_9ACTN</name>
<organism evidence="2 3">
    <name type="scientific">Halostreptopolyspora alba</name>
    <dbReference type="NCBI Taxonomy" id="2487137"/>
    <lineage>
        <taxon>Bacteria</taxon>
        <taxon>Bacillati</taxon>
        <taxon>Actinomycetota</taxon>
        <taxon>Actinomycetes</taxon>
        <taxon>Streptosporangiales</taxon>
        <taxon>Nocardiopsidaceae</taxon>
        <taxon>Halostreptopolyspora</taxon>
    </lineage>
</organism>
<comment type="caution">
    <text evidence="2">The sequence shown here is derived from an EMBL/GenBank/DDBJ whole genome shotgun (WGS) entry which is preliminary data.</text>
</comment>
<dbReference type="AlphaFoldDB" id="A0A3N0E2H3"/>
<evidence type="ECO:0000313" key="2">
    <source>
        <dbReference type="EMBL" id="RNL82009.1"/>
    </source>
</evidence>
<dbReference type="EMBL" id="RJMB01000027">
    <property type="protein sequence ID" value="RNL82009.1"/>
    <property type="molecule type" value="Genomic_DNA"/>
</dbReference>
<feature type="compositionally biased region" description="Basic and acidic residues" evidence="1">
    <location>
        <begin position="50"/>
        <end position="71"/>
    </location>
</feature>
<reference evidence="2 3" key="1">
    <citation type="submission" date="2018-11" db="EMBL/GenBank/DDBJ databases">
        <title>The genome draft of YIM 96095.</title>
        <authorList>
            <person name="Tang S.-K."/>
            <person name="Chunyu W.-X."/>
            <person name="Feng Y.-Z."/>
        </authorList>
    </citation>
    <scope>NUCLEOTIDE SEQUENCE [LARGE SCALE GENOMIC DNA]</scope>
    <source>
        <strain evidence="2 3">YIM 96095</strain>
    </source>
</reference>
<evidence type="ECO:0008006" key="4">
    <source>
        <dbReference type="Google" id="ProtNLM"/>
    </source>
</evidence>